<evidence type="ECO:0000313" key="1">
    <source>
        <dbReference type="EMBL" id="EER60092.1"/>
    </source>
</evidence>
<organism evidence="1 2">
    <name type="scientific">Acidovorax delafieldii 2AN</name>
    <dbReference type="NCBI Taxonomy" id="573060"/>
    <lineage>
        <taxon>Bacteria</taxon>
        <taxon>Pseudomonadati</taxon>
        <taxon>Pseudomonadota</taxon>
        <taxon>Betaproteobacteria</taxon>
        <taxon>Burkholderiales</taxon>
        <taxon>Comamonadaceae</taxon>
        <taxon>Acidovorax</taxon>
    </lineage>
</organism>
<dbReference type="EMBL" id="ACQT01000075">
    <property type="protein sequence ID" value="EER60092.1"/>
    <property type="molecule type" value="Genomic_DNA"/>
</dbReference>
<dbReference type="OrthoDB" id="8812195at2"/>
<dbReference type="RefSeq" id="WP_005796737.1">
    <property type="nucleotide sequence ID" value="NZ_ACQT01000075.1"/>
</dbReference>
<proteinExistence type="predicted"/>
<dbReference type="AlphaFoldDB" id="C5T5Z7"/>
<comment type="caution">
    <text evidence="1">The sequence shown here is derived from an EMBL/GenBank/DDBJ whole genome shotgun (WGS) entry which is preliminary data.</text>
</comment>
<name>C5T5Z7_ACIDE</name>
<evidence type="ECO:0000313" key="2">
    <source>
        <dbReference type="Proteomes" id="UP000003856"/>
    </source>
</evidence>
<keyword evidence="2" id="KW-1185">Reference proteome</keyword>
<protein>
    <submittedName>
        <fullName evidence="1">Uncharacterized protein</fullName>
    </submittedName>
</protein>
<reference evidence="1 2" key="1">
    <citation type="submission" date="2009-05" db="EMBL/GenBank/DDBJ databases">
        <title>The draft genome of Acidovorax delafieldii 2AN.</title>
        <authorList>
            <consortium name="US DOE Joint Genome Institute (JGI-PGF)"/>
            <person name="Lucas S."/>
            <person name="Copeland A."/>
            <person name="Lapidus A."/>
            <person name="Glavina del Rio T."/>
            <person name="Tice H."/>
            <person name="Bruce D."/>
            <person name="Goodwin L."/>
            <person name="Pitluck S."/>
            <person name="Larimer F."/>
            <person name="Land M.L."/>
            <person name="Hauser L."/>
            <person name="Shelobolina E.S."/>
            <person name="Picardal F."/>
            <person name="Roden E."/>
            <person name="Emerson D."/>
        </authorList>
    </citation>
    <scope>NUCLEOTIDE SEQUENCE [LARGE SCALE GENOMIC DNA]</scope>
    <source>
        <strain evidence="1 2">2AN</strain>
    </source>
</reference>
<dbReference type="PATRIC" id="fig|573060.9.peg.2763"/>
<gene>
    <name evidence="1" type="ORF">AcdelDRAFT_2327</name>
</gene>
<dbReference type="Proteomes" id="UP000003856">
    <property type="component" value="Unassembled WGS sequence"/>
</dbReference>
<accession>C5T5Z7</accession>
<sequence length="117" mass="12941">MSPQNLSEAHISQSIAGEEDPGASLDVVRALLQQEQRNVRQKIHMDFIEGSQAIAANVGWPRAREKSAADLLELVVAHHGEIANTAWSLFNSTGQRALELEVDEDRDGVFYVSRKDC</sequence>